<dbReference type="InterPro" id="IPR003607">
    <property type="entry name" value="HD/PDEase_dom"/>
</dbReference>
<dbReference type="RefSeq" id="WP_102243352.1">
    <property type="nucleotide sequence ID" value="NZ_CP025704.1"/>
</dbReference>
<dbReference type="InterPro" id="IPR052020">
    <property type="entry name" value="Cyclic_di-GMP/3'3'-cGAMP_PDE"/>
</dbReference>
<gene>
    <name evidence="1" type="ORF">C0V70_08055</name>
</gene>
<reference evidence="1 2" key="1">
    <citation type="submission" date="2018-01" db="EMBL/GenBank/DDBJ databases">
        <title>Complete genome sequence of Bacteriovorax stolpii DSM12778.</title>
        <authorList>
            <person name="Tang B."/>
            <person name="Chang J."/>
        </authorList>
    </citation>
    <scope>NUCLEOTIDE SEQUENCE [LARGE SCALE GENOMIC DNA]</scope>
    <source>
        <strain evidence="1 2">DSM 12778</strain>
    </source>
</reference>
<dbReference type="Proteomes" id="UP000235584">
    <property type="component" value="Chromosome"/>
</dbReference>
<evidence type="ECO:0000313" key="1">
    <source>
        <dbReference type="EMBL" id="AUN98061.1"/>
    </source>
</evidence>
<dbReference type="EMBL" id="CP025704">
    <property type="protein sequence ID" value="AUN98061.1"/>
    <property type="molecule type" value="Genomic_DNA"/>
</dbReference>
<dbReference type="PANTHER" id="PTHR45228">
    <property type="entry name" value="CYCLIC DI-GMP PHOSPHODIESTERASE TM_0186-RELATED"/>
    <property type="match status" value="1"/>
</dbReference>
<protein>
    <submittedName>
        <fullName evidence="1">Uncharacterized protein</fullName>
    </submittedName>
</protein>
<dbReference type="AlphaFoldDB" id="A0A2K9NRD2"/>
<proteinExistence type="predicted"/>
<dbReference type="KEGG" id="bsto:C0V70_08055"/>
<dbReference type="PANTHER" id="PTHR45228:SF4">
    <property type="entry name" value="LIPOPROTEIN"/>
    <property type="match status" value="1"/>
</dbReference>
<keyword evidence="2" id="KW-1185">Reference proteome</keyword>
<dbReference type="Gene3D" id="1.10.3210.10">
    <property type="entry name" value="Hypothetical protein af1432"/>
    <property type="match status" value="1"/>
</dbReference>
<organism evidence="1 2">
    <name type="scientific">Bacteriovorax stolpii</name>
    <name type="common">Bdellovibrio stolpii</name>
    <dbReference type="NCBI Taxonomy" id="960"/>
    <lineage>
        <taxon>Bacteria</taxon>
        <taxon>Pseudomonadati</taxon>
        <taxon>Bdellovibrionota</taxon>
        <taxon>Bacteriovoracia</taxon>
        <taxon>Bacteriovoracales</taxon>
        <taxon>Bacteriovoracaceae</taxon>
        <taxon>Bacteriovorax</taxon>
    </lineage>
</organism>
<sequence length="354" mass="40566">MKTEYDFFIIDKEHLKEKKTFPFQLYIFNPAHKKFSMFLNGNRPLTKEHNDFLDYILERGGKLAILKNQRKTFLTAQETNASEIPSLKERELHPLEKERLMNIKLKEMYEEKRGAFSLQTEFELACQTDNFEAIIENARMEILTFSVTMSPTVSLAVHLAKTHLEKDNFTNRIVAVSYLLAKNCNIVDQDALADIICGAYFAHIGLTQTPLTIARTPYLNLPEKERTLFQKHTILGHHLIKKSQIDISERCKKIILDHHERAAGGGYPSMKYGEQIEILSQIVGAVSHLFEYSSGKITGGKQSMKAILIAMKSKSYMQGLEFDFGEKVFQSIITLINTDKIETKEDHTELKKAA</sequence>
<dbReference type="Pfam" id="PF13487">
    <property type="entry name" value="HD_5"/>
    <property type="match status" value="1"/>
</dbReference>
<dbReference type="PROSITE" id="PS51832">
    <property type="entry name" value="HD_GYP"/>
    <property type="match status" value="1"/>
</dbReference>
<name>A0A2K9NRD2_BACTC</name>
<accession>A0A2K9NRD2</accession>
<evidence type="ECO:0000313" key="2">
    <source>
        <dbReference type="Proteomes" id="UP000235584"/>
    </source>
</evidence>
<dbReference type="CDD" id="cd00077">
    <property type="entry name" value="HDc"/>
    <property type="match status" value="1"/>
</dbReference>
<dbReference type="InterPro" id="IPR037522">
    <property type="entry name" value="HD_GYP_dom"/>
</dbReference>